<evidence type="ECO:0000256" key="1">
    <source>
        <dbReference type="SAM" id="Phobius"/>
    </source>
</evidence>
<keyword evidence="1" id="KW-0812">Transmembrane</keyword>
<dbReference type="Proteomes" id="UP000677054">
    <property type="component" value="Unassembled WGS sequence"/>
</dbReference>
<dbReference type="Pfam" id="PF15860">
    <property type="entry name" value="DUF4728"/>
    <property type="match status" value="1"/>
</dbReference>
<keyword evidence="3" id="KW-1185">Reference proteome</keyword>
<evidence type="ECO:0000313" key="3">
    <source>
        <dbReference type="Proteomes" id="UP000677054"/>
    </source>
</evidence>
<dbReference type="PANTHER" id="PTHR36694">
    <property type="entry name" value="PASIFLORA 1, ISOFORM A-RELATED"/>
    <property type="match status" value="1"/>
</dbReference>
<accession>A0A7R9ACB5</accession>
<organism evidence="2">
    <name type="scientific">Darwinula stevensoni</name>
    <dbReference type="NCBI Taxonomy" id="69355"/>
    <lineage>
        <taxon>Eukaryota</taxon>
        <taxon>Metazoa</taxon>
        <taxon>Ecdysozoa</taxon>
        <taxon>Arthropoda</taxon>
        <taxon>Crustacea</taxon>
        <taxon>Oligostraca</taxon>
        <taxon>Ostracoda</taxon>
        <taxon>Podocopa</taxon>
        <taxon>Podocopida</taxon>
        <taxon>Darwinulocopina</taxon>
        <taxon>Darwinuloidea</taxon>
        <taxon>Darwinulidae</taxon>
        <taxon>Darwinula</taxon>
    </lineage>
</organism>
<feature type="transmembrane region" description="Helical" evidence="1">
    <location>
        <begin position="91"/>
        <end position="116"/>
    </location>
</feature>
<feature type="transmembrane region" description="Helical" evidence="1">
    <location>
        <begin position="20"/>
        <end position="40"/>
    </location>
</feature>
<dbReference type="InterPro" id="IPR031720">
    <property type="entry name" value="DUF4728"/>
</dbReference>
<proteinExistence type="predicted"/>
<reference evidence="2" key="1">
    <citation type="submission" date="2020-11" db="EMBL/GenBank/DDBJ databases">
        <authorList>
            <person name="Tran Van P."/>
        </authorList>
    </citation>
    <scope>NUCLEOTIDE SEQUENCE</scope>
</reference>
<sequence length="295" mass="33401">MVKSCCCGCLSLRSGSMTIALLRLINDCICFISILASVSAMDTITFSLWNYGSEKTFARVLIGLTCYFFAMVVVDSLLVHGIRKRKRVLMIPWLCMALLELVLALLLFIMVFVVATQVIGEAVFLVIMFVSFIAFFAIPVHFFDVVYFYFKELGVEGESQGQSMQPFYGLGPSPSHFPGASQYFQNFQRQGQYLQRFPAGQQYQNFPGQYLGVQNLPRGGNPSQYFPEEGQRFQRFPDGGQRFPDGGQRFPDGGQRFPDGGQRFQRFPDGGQRFQNHPGYFQPGGLNPYAQKERY</sequence>
<dbReference type="EMBL" id="LR903157">
    <property type="protein sequence ID" value="CAD7251568.1"/>
    <property type="molecule type" value="Genomic_DNA"/>
</dbReference>
<evidence type="ECO:0000313" key="2">
    <source>
        <dbReference type="EMBL" id="CAD7251568.1"/>
    </source>
</evidence>
<keyword evidence="1" id="KW-0472">Membrane</keyword>
<feature type="transmembrane region" description="Helical" evidence="1">
    <location>
        <begin position="60"/>
        <end position="79"/>
    </location>
</feature>
<dbReference type="EMBL" id="CAJPEV010003640">
    <property type="protein sequence ID" value="CAG0900223.1"/>
    <property type="molecule type" value="Genomic_DNA"/>
</dbReference>
<dbReference type="PANTHER" id="PTHR36694:SF11">
    <property type="entry name" value="LP21121P-RELATED"/>
    <property type="match status" value="1"/>
</dbReference>
<protein>
    <submittedName>
        <fullName evidence="2">Uncharacterized protein</fullName>
    </submittedName>
</protein>
<name>A0A7R9ACB5_9CRUS</name>
<keyword evidence="1" id="KW-1133">Transmembrane helix</keyword>
<dbReference type="AlphaFoldDB" id="A0A7R9ACB5"/>
<gene>
    <name evidence="2" type="ORF">DSTB1V02_LOCUS11331</name>
</gene>
<feature type="transmembrane region" description="Helical" evidence="1">
    <location>
        <begin position="122"/>
        <end position="150"/>
    </location>
</feature>